<reference evidence="2" key="1">
    <citation type="submission" date="2024-04" db="EMBL/GenBank/DDBJ databases">
        <authorList>
            <consortium name="Molecular Ecology Group"/>
        </authorList>
    </citation>
    <scope>NUCLEOTIDE SEQUENCE</scope>
</reference>
<evidence type="ECO:0000313" key="2">
    <source>
        <dbReference type="EMBL" id="CAL1688453.1"/>
    </source>
</evidence>
<dbReference type="Proteomes" id="UP001497644">
    <property type="component" value="Chromosome 8"/>
</dbReference>
<evidence type="ECO:0000313" key="3">
    <source>
        <dbReference type="Proteomes" id="UP001497644"/>
    </source>
</evidence>
<name>A0AAV2PA44_9HYME</name>
<organism evidence="2 3">
    <name type="scientific">Lasius platythorax</name>
    <dbReference type="NCBI Taxonomy" id="488582"/>
    <lineage>
        <taxon>Eukaryota</taxon>
        <taxon>Metazoa</taxon>
        <taxon>Ecdysozoa</taxon>
        <taxon>Arthropoda</taxon>
        <taxon>Hexapoda</taxon>
        <taxon>Insecta</taxon>
        <taxon>Pterygota</taxon>
        <taxon>Neoptera</taxon>
        <taxon>Endopterygota</taxon>
        <taxon>Hymenoptera</taxon>
        <taxon>Apocrita</taxon>
        <taxon>Aculeata</taxon>
        <taxon>Formicoidea</taxon>
        <taxon>Formicidae</taxon>
        <taxon>Formicinae</taxon>
        <taxon>Lasius</taxon>
        <taxon>Lasius</taxon>
    </lineage>
</organism>
<dbReference type="AlphaFoldDB" id="A0AAV2PA44"/>
<proteinExistence type="predicted"/>
<accession>A0AAV2PA44</accession>
<keyword evidence="3" id="KW-1185">Reference proteome</keyword>
<feature type="region of interest" description="Disordered" evidence="1">
    <location>
        <begin position="34"/>
        <end position="61"/>
    </location>
</feature>
<evidence type="ECO:0000256" key="1">
    <source>
        <dbReference type="SAM" id="MobiDB-lite"/>
    </source>
</evidence>
<gene>
    <name evidence="2" type="ORF">LPLAT_LOCUS13516</name>
</gene>
<sequence length="106" mass="11718">MVGETTRDVGCLRSPTRLLAGANCMRLLRTKQVSAARRQRDATEPLFSSFNSPTEPAGHEKPACVGSSLLQCLGSHGGRHDHASIFRIRTRNVKVINARRRSIKNH</sequence>
<protein>
    <submittedName>
        <fullName evidence="2">Uncharacterized protein</fullName>
    </submittedName>
</protein>
<dbReference type="EMBL" id="OZ034831">
    <property type="protein sequence ID" value="CAL1688453.1"/>
    <property type="molecule type" value="Genomic_DNA"/>
</dbReference>